<feature type="chain" id="PRO_5046767881" evidence="1">
    <location>
        <begin position="21"/>
        <end position="244"/>
    </location>
</feature>
<evidence type="ECO:0000313" key="2">
    <source>
        <dbReference type="EMBL" id="CAH3145750.1"/>
    </source>
</evidence>
<evidence type="ECO:0000313" key="3">
    <source>
        <dbReference type="Proteomes" id="UP001159427"/>
    </source>
</evidence>
<gene>
    <name evidence="2" type="ORF">PEVE_00043577</name>
</gene>
<proteinExistence type="predicted"/>
<feature type="signal peptide" evidence="1">
    <location>
        <begin position="1"/>
        <end position="20"/>
    </location>
</feature>
<keyword evidence="3" id="KW-1185">Reference proteome</keyword>
<protein>
    <submittedName>
        <fullName evidence="2">Uncharacterized protein</fullName>
    </submittedName>
</protein>
<reference evidence="2 3" key="1">
    <citation type="submission" date="2022-05" db="EMBL/GenBank/DDBJ databases">
        <authorList>
            <consortium name="Genoscope - CEA"/>
            <person name="William W."/>
        </authorList>
    </citation>
    <scope>NUCLEOTIDE SEQUENCE [LARGE SCALE GENOMIC DNA]</scope>
</reference>
<evidence type="ECO:0000256" key="1">
    <source>
        <dbReference type="SAM" id="SignalP"/>
    </source>
</evidence>
<accession>A0ABN8PKD9</accession>
<comment type="caution">
    <text evidence="2">The sequence shown here is derived from an EMBL/GenBank/DDBJ whole genome shotgun (WGS) entry which is preliminary data.</text>
</comment>
<dbReference type="EMBL" id="CALNXI010000898">
    <property type="protein sequence ID" value="CAH3145750.1"/>
    <property type="molecule type" value="Genomic_DNA"/>
</dbReference>
<dbReference type="Proteomes" id="UP001159427">
    <property type="component" value="Unassembled WGS sequence"/>
</dbReference>
<organism evidence="2 3">
    <name type="scientific">Porites evermanni</name>
    <dbReference type="NCBI Taxonomy" id="104178"/>
    <lineage>
        <taxon>Eukaryota</taxon>
        <taxon>Metazoa</taxon>
        <taxon>Cnidaria</taxon>
        <taxon>Anthozoa</taxon>
        <taxon>Hexacorallia</taxon>
        <taxon>Scleractinia</taxon>
        <taxon>Fungiina</taxon>
        <taxon>Poritidae</taxon>
        <taxon>Porites</taxon>
    </lineage>
</organism>
<name>A0ABN8PKD9_9CNID</name>
<keyword evidence="1" id="KW-0732">Signal</keyword>
<sequence length="244" mass="27437">MTVGIIFLAIFLATLKISFGRESASDLGEATWEVHDGNFAREKSHLNRRFPAEKRYTQLRECFKQGLHQNPIKLLKLSDILPLKSQQRLLYKEFLRNATRNVELFNQSIKLERLYHKALQGKDINIAIVGGSNAAGGNLEQDEKNIKGIFYNLFATWWNATIGKWTGSHAIIHNLLLETLCSALLHGELGISFKVIALVNTPCLQLVKLIGEIRFKCPEGACSCALVENTHSFPEILLSSFNSI</sequence>